<evidence type="ECO:0000313" key="1">
    <source>
        <dbReference type="EMBL" id="KIQ66788.1"/>
    </source>
</evidence>
<accession>A0A0D0Q6Q3</accession>
<evidence type="ECO:0000313" key="2">
    <source>
        <dbReference type="Proteomes" id="UP000032066"/>
    </source>
</evidence>
<name>A0A0D0Q6Q3_KITGR</name>
<dbReference type="EMBL" id="JXZB01000001">
    <property type="protein sequence ID" value="KIQ66788.1"/>
    <property type="molecule type" value="Genomic_DNA"/>
</dbReference>
<dbReference type="InterPro" id="IPR027417">
    <property type="entry name" value="P-loop_NTPase"/>
</dbReference>
<gene>
    <name evidence="1" type="ORF">TR51_04840</name>
</gene>
<dbReference type="Proteomes" id="UP000032066">
    <property type="component" value="Unassembled WGS sequence"/>
</dbReference>
<proteinExistence type="predicted"/>
<dbReference type="Gene3D" id="3.40.50.300">
    <property type="entry name" value="P-loop containing nucleotide triphosphate hydrolases"/>
    <property type="match status" value="1"/>
</dbReference>
<dbReference type="AlphaFoldDB" id="A0A0D0Q6Q3"/>
<dbReference type="STRING" id="2064.TR51_04840"/>
<keyword evidence="2" id="KW-1185">Reference proteome</keyword>
<comment type="caution">
    <text evidence="1">The sequence shown here is derived from an EMBL/GenBank/DDBJ whole genome shotgun (WGS) entry which is preliminary data.</text>
</comment>
<organism evidence="1 2">
    <name type="scientific">Kitasatospora griseola</name>
    <name type="common">Streptomyces griseolosporeus</name>
    <dbReference type="NCBI Taxonomy" id="2064"/>
    <lineage>
        <taxon>Bacteria</taxon>
        <taxon>Bacillati</taxon>
        <taxon>Actinomycetota</taxon>
        <taxon>Actinomycetes</taxon>
        <taxon>Kitasatosporales</taxon>
        <taxon>Streptomycetaceae</taxon>
        <taxon>Kitasatospora</taxon>
    </lineage>
</organism>
<dbReference type="RefSeq" id="WP_043908236.1">
    <property type="nucleotide sequence ID" value="NZ_JXZB01000001.1"/>
</dbReference>
<protein>
    <recommendedName>
        <fullName evidence="3">Uridine kinase</fullName>
    </recommendedName>
</protein>
<dbReference type="OrthoDB" id="3237545at2"/>
<evidence type="ECO:0008006" key="3">
    <source>
        <dbReference type="Google" id="ProtNLM"/>
    </source>
</evidence>
<dbReference type="SUPFAM" id="SSF52540">
    <property type="entry name" value="P-loop containing nucleoside triphosphate hydrolases"/>
    <property type="match status" value="1"/>
</dbReference>
<sequence>MTDAFPDLSAPAAGLLALPPSLGPVRLVAVDGHAGSGKTTFAGRLAAALGGAPVVHLDDLATHREPFGWVDRLRAQVLEPLGRGESARHGVYDWTARQFDDVVTVPPAPVVLLEGVGAGRRAVRPALAALLWMELDAAAARARGELRDGPELAEFWAGWAVAERAHFAADPSRPFASLRVDGITGRIVGDTLSEPFEPLLTCDVARI</sequence>
<dbReference type="PATRIC" id="fig|2064.6.peg.1072"/>
<reference evidence="1 2" key="1">
    <citation type="submission" date="2015-02" db="EMBL/GenBank/DDBJ databases">
        <title>Draft genome sequence of Kitasatospora griseola MF730-N6, a bafilomycin, terpentecin and satosporin producer.</title>
        <authorList>
            <person name="Arens J.C."/>
            <person name="Haltli B."/>
            <person name="Kerr R.G."/>
        </authorList>
    </citation>
    <scope>NUCLEOTIDE SEQUENCE [LARGE SCALE GENOMIC DNA]</scope>
    <source>
        <strain evidence="1 2">MF730-N6</strain>
    </source>
</reference>